<dbReference type="RefSeq" id="XP_070918342.1">
    <property type="nucleotide sequence ID" value="XM_071062241.1"/>
</dbReference>
<feature type="region of interest" description="Disordered" evidence="1">
    <location>
        <begin position="99"/>
        <end position="135"/>
    </location>
</feature>
<name>A0ABQ0GFR9_9PEZI</name>
<evidence type="ECO:0008006" key="4">
    <source>
        <dbReference type="Google" id="ProtNLM"/>
    </source>
</evidence>
<evidence type="ECO:0000313" key="2">
    <source>
        <dbReference type="EMBL" id="GAB1316611.1"/>
    </source>
</evidence>
<dbReference type="Gene3D" id="3.40.50.720">
    <property type="entry name" value="NAD(P)-binding Rossmann-like Domain"/>
    <property type="match status" value="1"/>
</dbReference>
<dbReference type="EMBL" id="BAAFSV010000003">
    <property type="protein sequence ID" value="GAB1316611.1"/>
    <property type="molecule type" value="Genomic_DNA"/>
</dbReference>
<accession>A0ABQ0GFR9</accession>
<organism evidence="2 3">
    <name type="scientific">Madurella fahalii</name>
    <dbReference type="NCBI Taxonomy" id="1157608"/>
    <lineage>
        <taxon>Eukaryota</taxon>
        <taxon>Fungi</taxon>
        <taxon>Dikarya</taxon>
        <taxon>Ascomycota</taxon>
        <taxon>Pezizomycotina</taxon>
        <taxon>Sordariomycetes</taxon>
        <taxon>Sordariomycetidae</taxon>
        <taxon>Sordariales</taxon>
        <taxon>Sordariales incertae sedis</taxon>
        <taxon>Madurella</taxon>
    </lineage>
</organism>
<keyword evidence="3" id="KW-1185">Reference proteome</keyword>
<feature type="compositionally biased region" description="Basic residues" evidence="1">
    <location>
        <begin position="112"/>
        <end position="129"/>
    </location>
</feature>
<protein>
    <recommendedName>
        <fullName evidence="4">NAD(P)-binding domain-containing protein</fullName>
    </recommendedName>
</protein>
<reference evidence="2 3" key="1">
    <citation type="submission" date="2024-09" db="EMBL/GenBank/DDBJ databases">
        <title>Itraconazole resistance in Madurella fahalii resulting from another homologue of gene encoding cytochrome P450 14-alpha sterol demethylase (CYP51).</title>
        <authorList>
            <person name="Yoshioka I."/>
            <person name="Fahal A.H."/>
            <person name="Kaneko S."/>
            <person name="Yaguchi T."/>
        </authorList>
    </citation>
    <scope>NUCLEOTIDE SEQUENCE [LARGE SCALE GENOMIC DNA]</scope>
    <source>
        <strain evidence="2 3">IFM 68171</strain>
    </source>
</reference>
<gene>
    <name evidence="2" type="ORF">MFIFM68171_06821</name>
</gene>
<comment type="caution">
    <text evidence="2">The sequence shown here is derived from an EMBL/GenBank/DDBJ whole genome shotgun (WGS) entry which is preliminary data.</text>
</comment>
<dbReference type="InterPro" id="IPR036291">
    <property type="entry name" value="NAD(P)-bd_dom_sf"/>
</dbReference>
<evidence type="ECO:0000256" key="1">
    <source>
        <dbReference type="SAM" id="MobiDB-lite"/>
    </source>
</evidence>
<sequence length="135" mass="14302">MPNILFLGGSGYLGLAVGHALLRSGNYSVWGTVRSAEKAQTLVTNDITATIAAYHVDIVLDATQAYEQAATILGAVVNAARKRVEALAKDRAIGPKLGFIYTSGSPSPPRERPHRPRHLHLAGQARRRGGLAPGP</sequence>
<dbReference type="GeneID" id="98177564"/>
<proteinExistence type="predicted"/>
<dbReference type="SUPFAM" id="SSF51735">
    <property type="entry name" value="NAD(P)-binding Rossmann-fold domains"/>
    <property type="match status" value="1"/>
</dbReference>
<evidence type="ECO:0000313" key="3">
    <source>
        <dbReference type="Proteomes" id="UP001628179"/>
    </source>
</evidence>
<dbReference type="Proteomes" id="UP001628179">
    <property type="component" value="Unassembled WGS sequence"/>
</dbReference>